<proteinExistence type="predicted"/>
<feature type="non-terminal residue" evidence="1">
    <location>
        <position position="1"/>
    </location>
</feature>
<dbReference type="Proteomes" id="UP000078492">
    <property type="component" value="Unassembled WGS sequence"/>
</dbReference>
<evidence type="ECO:0000313" key="1">
    <source>
        <dbReference type="EMBL" id="KYN21603.1"/>
    </source>
</evidence>
<evidence type="ECO:0000313" key="2">
    <source>
        <dbReference type="Proteomes" id="UP000078492"/>
    </source>
</evidence>
<dbReference type="STRING" id="471704.A0A151J9H7"/>
<reference evidence="1 2" key="1">
    <citation type="submission" date="2015-09" db="EMBL/GenBank/DDBJ databases">
        <title>Trachymyrmex cornetzi WGS genome.</title>
        <authorList>
            <person name="Nygaard S."/>
            <person name="Hu H."/>
            <person name="Boomsma J."/>
            <person name="Zhang G."/>
        </authorList>
    </citation>
    <scope>NUCLEOTIDE SEQUENCE [LARGE SCALE GENOMIC DNA]</scope>
    <source>
        <strain evidence="1">Tcor2-1</strain>
        <tissue evidence="1">Whole body</tissue>
    </source>
</reference>
<sequence>RINYFDELDDIEFKMRFRLNKQSVLLILEEIRQVLEFVTNRNNAISPMEQLLLTLRMYATGSFLITMGDFSGISTTSAHYVVHRVSAAIARLRPRYIKFPSIEQEIRTGQLGFYNIARFPRVIGCIDCTHVCVQSFGKLLSRGYIILIILSKK</sequence>
<dbReference type="EMBL" id="KQ979429">
    <property type="protein sequence ID" value="KYN21603.1"/>
    <property type="molecule type" value="Genomic_DNA"/>
</dbReference>
<dbReference type="AlphaFoldDB" id="A0A151J9H7"/>
<organism evidence="1 2">
    <name type="scientific">Trachymyrmex cornetzi</name>
    <dbReference type="NCBI Taxonomy" id="471704"/>
    <lineage>
        <taxon>Eukaryota</taxon>
        <taxon>Metazoa</taxon>
        <taxon>Ecdysozoa</taxon>
        <taxon>Arthropoda</taxon>
        <taxon>Hexapoda</taxon>
        <taxon>Insecta</taxon>
        <taxon>Pterygota</taxon>
        <taxon>Neoptera</taxon>
        <taxon>Endopterygota</taxon>
        <taxon>Hymenoptera</taxon>
        <taxon>Apocrita</taxon>
        <taxon>Aculeata</taxon>
        <taxon>Formicoidea</taxon>
        <taxon>Formicidae</taxon>
        <taxon>Myrmicinae</taxon>
        <taxon>Trachymyrmex</taxon>
    </lineage>
</organism>
<name>A0A151J9H7_9HYME</name>
<gene>
    <name evidence="1" type="ORF">ALC57_06019</name>
</gene>
<accession>A0A151J9H7</accession>
<keyword evidence="2" id="KW-1185">Reference proteome</keyword>
<protein>
    <submittedName>
        <fullName evidence="1">Putative nuclease HARBI1</fullName>
    </submittedName>
</protein>